<evidence type="ECO:0000256" key="4">
    <source>
        <dbReference type="SAM" id="MobiDB-lite"/>
    </source>
</evidence>
<dbReference type="OrthoDB" id="329835at2759"/>
<keyword evidence="8" id="KW-1185">Reference proteome</keyword>
<keyword evidence="3" id="KW-0012">Acyltransferase</keyword>
<comment type="similarity">
    <text evidence="1 3">Belongs to the thiolase-like superfamily. Chalcone/stilbene synthases family.</text>
</comment>
<feature type="domain" description="Chalcone/stilbene synthase C-terminal" evidence="6">
    <location>
        <begin position="243"/>
        <end position="366"/>
    </location>
</feature>
<dbReference type="InterPro" id="IPR016039">
    <property type="entry name" value="Thiolase-like"/>
</dbReference>
<dbReference type="FunFam" id="3.40.47.10:FF:000025">
    <property type="entry name" value="Chalcone synthase 2"/>
    <property type="match status" value="1"/>
</dbReference>
<feature type="active site" description="Acyl-thioester intermediate" evidence="2">
    <location>
        <position position="170"/>
    </location>
</feature>
<reference evidence="7 8" key="1">
    <citation type="journal article" date="2019" name="Sci. Rep.">
        <title>A high-quality genome of Eragrostis curvula grass provides insights into Poaceae evolution and supports new strategies to enhance forage quality.</title>
        <authorList>
            <person name="Carballo J."/>
            <person name="Santos B.A.C.M."/>
            <person name="Zappacosta D."/>
            <person name="Garbus I."/>
            <person name="Selva J.P."/>
            <person name="Gallo C.A."/>
            <person name="Diaz A."/>
            <person name="Albertini E."/>
            <person name="Caccamo M."/>
            <person name="Echenique V."/>
        </authorList>
    </citation>
    <scope>NUCLEOTIDE SEQUENCE [LARGE SCALE GENOMIC DNA]</scope>
    <source>
        <strain evidence="8">cv. Victoria</strain>
        <tissue evidence="7">Leaf</tissue>
    </source>
</reference>
<feature type="compositionally biased region" description="Low complexity" evidence="4">
    <location>
        <begin position="377"/>
        <end position="398"/>
    </location>
</feature>
<dbReference type="InterPro" id="IPR001099">
    <property type="entry name" value="Chalcone/stilbene_synt_N"/>
</dbReference>
<dbReference type="InterPro" id="IPR011141">
    <property type="entry name" value="Polyketide_synthase_type-III"/>
</dbReference>
<dbReference type="GO" id="GO:0010208">
    <property type="term" value="P:pollen wall assembly"/>
    <property type="evidence" value="ECO:0007669"/>
    <property type="project" value="EnsemblPlants"/>
</dbReference>
<dbReference type="Pfam" id="PF00195">
    <property type="entry name" value="Chal_sti_synt_N"/>
    <property type="match status" value="1"/>
</dbReference>
<protein>
    <recommendedName>
        <fullName evidence="9">Chalcone synthase</fullName>
    </recommendedName>
</protein>
<evidence type="ECO:0000259" key="5">
    <source>
        <dbReference type="Pfam" id="PF00195"/>
    </source>
</evidence>
<dbReference type="PIRSF" id="PIRSF000451">
    <property type="entry name" value="PKS_III"/>
    <property type="match status" value="1"/>
</dbReference>
<feature type="region of interest" description="Disordered" evidence="4">
    <location>
        <begin position="365"/>
        <end position="412"/>
    </location>
</feature>
<keyword evidence="3" id="KW-0808">Transferase</keyword>
<dbReference type="Gramene" id="TVU39451">
    <property type="protein sequence ID" value="TVU39451"/>
    <property type="gene ID" value="EJB05_12871"/>
</dbReference>
<name>A0A5J9VUY4_9POAL</name>
<dbReference type="GO" id="GO:0005783">
    <property type="term" value="C:endoplasmic reticulum"/>
    <property type="evidence" value="ECO:0007669"/>
    <property type="project" value="EnsemblPlants"/>
</dbReference>
<dbReference type="GO" id="GO:0090439">
    <property type="term" value="F:tetraketide alpha-pyrone synthase activity"/>
    <property type="evidence" value="ECO:0007669"/>
    <property type="project" value="EnsemblPlants"/>
</dbReference>
<dbReference type="AlphaFoldDB" id="A0A5J9VUY4"/>
<evidence type="ECO:0000256" key="1">
    <source>
        <dbReference type="ARBA" id="ARBA00005531"/>
    </source>
</evidence>
<evidence type="ECO:0008006" key="9">
    <source>
        <dbReference type="Google" id="ProtNLM"/>
    </source>
</evidence>
<dbReference type="Gene3D" id="3.40.47.10">
    <property type="match status" value="2"/>
</dbReference>
<feature type="compositionally biased region" description="Basic residues" evidence="4">
    <location>
        <begin position="403"/>
        <end position="412"/>
    </location>
</feature>
<dbReference type="PANTHER" id="PTHR11877:SF10">
    <property type="entry name" value="TYPE III POLYKETIDE SYNTHASE B"/>
    <property type="match status" value="1"/>
</dbReference>
<accession>A0A5J9VUY4</accession>
<evidence type="ECO:0000256" key="3">
    <source>
        <dbReference type="RuleBase" id="RU003633"/>
    </source>
</evidence>
<dbReference type="InterPro" id="IPR012328">
    <property type="entry name" value="Chalcone/stilbene_synt_C"/>
</dbReference>
<gene>
    <name evidence="7" type="ORF">EJB05_12871</name>
</gene>
<dbReference type="EMBL" id="RWGY01000007">
    <property type="protein sequence ID" value="TVU39451.1"/>
    <property type="molecule type" value="Genomic_DNA"/>
</dbReference>
<evidence type="ECO:0000259" key="6">
    <source>
        <dbReference type="Pfam" id="PF02797"/>
    </source>
</evidence>
<organism evidence="7 8">
    <name type="scientific">Eragrostis curvula</name>
    <name type="common">weeping love grass</name>
    <dbReference type="NCBI Taxonomy" id="38414"/>
    <lineage>
        <taxon>Eukaryota</taxon>
        <taxon>Viridiplantae</taxon>
        <taxon>Streptophyta</taxon>
        <taxon>Embryophyta</taxon>
        <taxon>Tracheophyta</taxon>
        <taxon>Spermatophyta</taxon>
        <taxon>Magnoliopsida</taxon>
        <taxon>Liliopsida</taxon>
        <taxon>Poales</taxon>
        <taxon>Poaceae</taxon>
        <taxon>PACMAD clade</taxon>
        <taxon>Chloridoideae</taxon>
        <taxon>Eragrostideae</taxon>
        <taxon>Eragrostidinae</taxon>
        <taxon>Eragrostis</taxon>
    </lineage>
</organism>
<dbReference type="GO" id="GO:0030639">
    <property type="term" value="P:polyketide biosynthetic process"/>
    <property type="evidence" value="ECO:0007669"/>
    <property type="project" value="EnsemblPlants"/>
</dbReference>
<evidence type="ECO:0000313" key="8">
    <source>
        <dbReference type="Proteomes" id="UP000324897"/>
    </source>
</evidence>
<comment type="caution">
    <text evidence="7">The sequence shown here is derived from an EMBL/GenBank/DDBJ whole genome shotgun (WGS) entry which is preliminary data.</text>
</comment>
<proteinExistence type="inferred from homology"/>
<evidence type="ECO:0000256" key="2">
    <source>
        <dbReference type="PIRSR" id="PIRSR000451-1"/>
    </source>
</evidence>
<sequence>MVRPDIDSTVIKQASSLAPNPGKATILALGHAFPQQLVMQDYVVDGFMRNTKCDDPELKEKLTRLCKTTTVKTRYVVMSEEILKTYPELAEEGLPTMKQRLDISNKAVTQMATEASLACLRSWGGGIPAITHLVYVSSSEARFPGGDLHLGRALGLSPDVRRVMLAFTGCSGGVAGLRVAKGLAESCPGARVLLATSETTIVGFRPPSPDRPYDLVGVALFGDGAGAAVIGADPTPVERPLFELHSALQRFLPDTEKTIDGRLTEEGIKFQLGRELPHIIEANVEDFCKKLMKERDGGVGGELTYDNMFWAVHPGGPAILTKMEGRLGLDAGKLRASRSALRDFGNASSNTIVYVLENMVEETRVRNEASRRRRRTGTTASGGSSWRSGRGSRSRASSPGTCRRARRSTRRRVGGLMMTSSIRWCWLRSPLLDSWL</sequence>
<evidence type="ECO:0000313" key="7">
    <source>
        <dbReference type="EMBL" id="TVU39451.1"/>
    </source>
</evidence>
<dbReference type="PANTHER" id="PTHR11877">
    <property type="entry name" value="HYDROXYMETHYLGLUTARYL-COA SYNTHASE"/>
    <property type="match status" value="1"/>
</dbReference>
<dbReference type="CDD" id="cd00831">
    <property type="entry name" value="CHS_like"/>
    <property type="match status" value="1"/>
</dbReference>
<dbReference type="SUPFAM" id="SSF53901">
    <property type="entry name" value="Thiolase-like"/>
    <property type="match status" value="2"/>
</dbReference>
<feature type="domain" description="Chalcone/stilbene synthase N-terminal" evidence="5">
    <location>
        <begin position="18"/>
        <end position="234"/>
    </location>
</feature>
<dbReference type="Proteomes" id="UP000324897">
    <property type="component" value="Chromosome 4"/>
</dbReference>
<dbReference type="Pfam" id="PF02797">
    <property type="entry name" value="Chal_sti_synt_C"/>
    <property type="match status" value="1"/>
</dbReference>